<gene>
    <name evidence="4" type="ORF">HHK36_002734</name>
</gene>
<dbReference type="Gene3D" id="3.30.70.330">
    <property type="match status" value="1"/>
</dbReference>
<evidence type="ECO:0000256" key="2">
    <source>
        <dbReference type="SAM" id="MobiDB-lite"/>
    </source>
</evidence>
<keyword evidence="1" id="KW-0694">RNA-binding</keyword>
<evidence type="ECO:0000256" key="1">
    <source>
        <dbReference type="PROSITE-ProRule" id="PRU00176"/>
    </source>
</evidence>
<feature type="region of interest" description="Disordered" evidence="2">
    <location>
        <begin position="456"/>
        <end position="496"/>
    </location>
</feature>
<dbReference type="CDD" id="cd00590">
    <property type="entry name" value="RRM_SF"/>
    <property type="match status" value="1"/>
</dbReference>
<dbReference type="OrthoDB" id="5577209at2759"/>
<dbReference type="PROSITE" id="PS50102">
    <property type="entry name" value="RRM"/>
    <property type="match status" value="1"/>
</dbReference>
<comment type="caution">
    <text evidence="4">The sequence shown here is derived from an EMBL/GenBank/DDBJ whole genome shotgun (WGS) entry which is preliminary data.</text>
</comment>
<evidence type="ECO:0000313" key="4">
    <source>
        <dbReference type="EMBL" id="KAF8410212.1"/>
    </source>
</evidence>
<dbReference type="Pfam" id="PF00076">
    <property type="entry name" value="RRM_1"/>
    <property type="match status" value="1"/>
</dbReference>
<dbReference type="InterPro" id="IPR035979">
    <property type="entry name" value="RBD_domain_sf"/>
</dbReference>
<keyword evidence="5" id="KW-1185">Reference proteome</keyword>
<dbReference type="Proteomes" id="UP000655225">
    <property type="component" value="Unassembled WGS sequence"/>
</dbReference>
<dbReference type="OMA" id="MYNWSLA"/>
<feature type="region of interest" description="Disordered" evidence="2">
    <location>
        <begin position="1119"/>
        <end position="1176"/>
    </location>
</feature>
<feature type="compositionally biased region" description="Basic and acidic residues" evidence="2">
    <location>
        <begin position="282"/>
        <end position="295"/>
    </location>
</feature>
<dbReference type="InterPro" id="IPR012677">
    <property type="entry name" value="Nucleotide-bd_a/b_plait_sf"/>
</dbReference>
<feature type="compositionally biased region" description="Polar residues" evidence="2">
    <location>
        <begin position="296"/>
        <end position="308"/>
    </location>
</feature>
<sequence length="1317" mass="145280">MASAEQPLKKRKLYEPVSVSVSVSEPQNLHQSVVAAPSQEEILRKRRNREEIRNLYDCYRRIKYCISHKDSRLMPDFEQAYLSLITASRGCTSVQRIVAELIPRYASYCPTALEAAAKVAINMHNWSLAVIIRGEDTDGVAFQTAKACIFGLVDICCTASSVAPTSSVIRGICSAVFLNVLTFFISSLEGKDIYQIGDKEIVKVLDSAEFFSELERMLADEDEPKLFKLFKLRALSLFRIFFCCPKYLLAACFELFNSTTDGVYKEGHYFLRQVTGRLDADDVTHPSGKTSDETKSCTGSNQTSTEGNEVSGEGLGSDGNHISQDASLVSKNCLVGMVLGKDPSLRGWMFSKYNKLCKSACSQGVSEISSALEGIFESFPELVKDVDSQEDSNEGNSDPSKYINRQYLIPRISNQHENSAEISGRDCSSRIHDASAGDASYEDHDSADKVLGQSVKHCSSPLEPGLQSVNESSRPTKDIETGDRGDSCRDRPSIRKDLVNNPLLSPVAKKPLDFRSNAFEGGNHLVQYENQVSNVDLGLPAMRSNSGGATNVLVSPKQHSTIQYHSSSISKIVWYSDGDRETMDVFSASNQLWLGSLGPDASETLIRFQFEKFGPIEHFLFFPIKGFALVEYRNIMDAIKARECMRGYLFWGACLRIKFLDMGLGSRGAINGVAVGASCHVYVGQVSSQWAKDEILHELVKVGYKTPRIVTELTGEGALLMEFETAEEAATVMAHLRQRRKENGYHLQQNKNLTLNIDPANVARHHTDSARFVPTPIRVEFRSDNPGNMPNSAIGSPHVQAVLDSPRISRLSSLLSSLCTKYNINQKSSSFESHISRNYHKNATREEDRVPTNTLWINLPDISSPLLTDGELMAVCNLAIANVGSVVRLKRANMQIGGCWFVEFSSVDAAITALKNLRACPGMFFQIDFSQSRDHHTAPFLLKSESTTHELVSPRVKLENRGTTMQSGHAFQSNWTVSGYTDMLEVGGRNVENVDMVANLSQSDSHIDSRASEQMWMHGKPEYGPQFSAPGSIPCLPMTTQGPNIAPPQQIQASSFMRPVYLTSNNSWDAHHSNHHLPLNQISPGIVPNNRHVIAGVAPFLPASVTPLSQIPGSSMPHFDPMVSLPTMPPLPSPPPPPPDMPPPLPPSPPPLPLSQPPLVPPPPSSPPPLPPAVEPSNLEEAGQCLNYQWQGVLCKSGVHFCTISAHREESDTCKYSNALSEPAEWPARLDMTKRTDFRHVKSTFTSTPPHKFQDFISYLKQRECAGVIKIPAGKSMWPRLLFILPYSLDICSMLAIAPNPSDCLIALVLPKETNLD</sequence>
<dbReference type="PANTHER" id="PTHR21494">
    <property type="entry name" value="ACTIVATING SIGNAL COINTEGRATOR 1 COMPLEX SUBUNIT 2 ASC-1 COMPLEX SUBUNIT P100"/>
    <property type="match status" value="1"/>
</dbReference>
<dbReference type="GO" id="GO:0043130">
    <property type="term" value="F:ubiquitin binding"/>
    <property type="evidence" value="ECO:0007669"/>
    <property type="project" value="TreeGrafter"/>
</dbReference>
<name>A0A834ZX11_TETSI</name>
<evidence type="ECO:0000259" key="3">
    <source>
        <dbReference type="PROSITE" id="PS50102"/>
    </source>
</evidence>
<dbReference type="InterPro" id="IPR000504">
    <property type="entry name" value="RRM_dom"/>
</dbReference>
<dbReference type="CDD" id="cd21546">
    <property type="entry name" value="SPOC_FPA-like"/>
    <property type="match status" value="1"/>
</dbReference>
<organism evidence="4 5">
    <name type="scientific">Tetracentron sinense</name>
    <name type="common">Spur-leaf</name>
    <dbReference type="NCBI Taxonomy" id="13715"/>
    <lineage>
        <taxon>Eukaryota</taxon>
        <taxon>Viridiplantae</taxon>
        <taxon>Streptophyta</taxon>
        <taxon>Embryophyta</taxon>
        <taxon>Tracheophyta</taxon>
        <taxon>Spermatophyta</taxon>
        <taxon>Magnoliopsida</taxon>
        <taxon>Trochodendrales</taxon>
        <taxon>Trochodendraceae</taxon>
        <taxon>Tetracentron</taxon>
    </lineage>
</organism>
<dbReference type="Pfam" id="PF07744">
    <property type="entry name" value="SPOC"/>
    <property type="match status" value="1"/>
</dbReference>
<dbReference type="SUPFAM" id="SSF54928">
    <property type="entry name" value="RNA-binding domain, RBD"/>
    <property type="match status" value="1"/>
</dbReference>
<dbReference type="InterPro" id="IPR012921">
    <property type="entry name" value="SPOC_C"/>
</dbReference>
<feature type="compositionally biased region" description="Basic and acidic residues" evidence="2">
    <location>
        <begin position="474"/>
        <end position="496"/>
    </location>
</feature>
<dbReference type="PANTHER" id="PTHR21494:SF2">
    <property type="entry name" value="NUCLEIC ACID BINDING PROTEIN"/>
    <property type="match status" value="1"/>
</dbReference>
<protein>
    <recommendedName>
        <fullName evidence="3">RRM domain-containing protein</fullName>
    </recommendedName>
</protein>
<dbReference type="EMBL" id="JABCRI010000002">
    <property type="protein sequence ID" value="KAF8410212.1"/>
    <property type="molecule type" value="Genomic_DNA"/>
</dbReference>
<dbReference type="SMART" id="SM00360">
    <property type="entry name" value="RRM"/>
    <property type="match status" value="1"/>
</dbReference>
<feature type="domain" description="RRM" evidence="3">
    <location>
        <begin position="590"/>
        <end position="662"/>
    </location>
</feature>
<evidence type="ECO:0000313" key="5">
    <source>
        <dbReference type="Proteomes" id="UP000655225"/>
    </source>
</evidence>
<reference evidence="4 5" key="1">
    <citation type="submission" date="2020-04" db="EMBL/GenBank/DDBJ databases">
        <title>Plant Genome Project.</title>
        <authorList>
            <person name="Zhang R.-G."/>
        </authorList>
    </citation>
    <scope>NUCLEOTIDE SEQUENCE [LARGE SCALE GENOMIC DNA]</scope>
    <source>
        <strain evidence="4">YNK0</strain>
        <tissue evidence="4">Leaf</tissue>
    </source>
</reference>
<dbReference type="GO" id="GO:0003723">
    <property type="term" value="F:RNA binding"/>
    <property type="evidence" value="ECO:0007669"/>
    <property type="project" value="UniProtKB-UniRule"/>
</dbReference>
<proteinExistence type="predicted"/>
<accession>A0A834ZX11</accession>
<dbReference type="InterPro" id="IPR052586">
    <property type="entry name" value="ASCC2"/>
</dbReference>
<feature type="region of interest" description="Disordered" evidence="2">
    <location>
        <begin position="282"/>
        <end position="317"/>
    </location>
</feature>
<feature type="compositionally biased region" description="Pro residues" evidence="2">
    <location>
        <begin position="1127"/>
        <end position="1174"/>
    </location>
</feature>